<dbReference type="AlphaFoldDB" id="A0AAD4NTS1"/>
<proteinExistence type="predicted"/>
<protein>
    <submittedName>
        <fullName evidence="1">Uncharacterized protein</fullName>
    </submittedName>
</protein>
<comment type="caution">
    <text evidence="1">The sequence shown here is derived from an EMBL/GenBank/DDBJ whole genome shotgun (WGS) entry which is preliminary data.</text>
</comment>
<name>A0AAD4NTS1_9PLEO</name>
<keyword evidence="2" id="KW-1185">Reference proteome</keyword>
<evidence type="ECO:0000313" key="1">
    <source>
        <dbReference type="EMBL" id="KAG9194257.1"/>
    </source>
</evidence>
<evidence type="ECO:0000313" key="2">
    <source>
        <dbReference type="Proteomes" id="UP001199106"/>
    </source>
</evidence>
<dbReference type="EMBL" id="JAANER010000002">
    <property type="protein sequence ID" value="KAG9194257.1"/>
    <property type="molecule type" value="Genomic_DNA"/>
</dbReference>
<accession>A0AAD4NTS1</accession>
<gene>
    <name evidence="1" type="ORF">G6011_04292</name>
</gene>
<organism evidence="1 2">
    <name type="scientific">Alternaria panax</name>
    <dbReference type="NCBI Taxonomy" id="48097"/>
    <lineage>
        <taxon>Eukaryota</taxon>
        <taxon>Fungi</taxon>
        <taxon>Dikarya</taxon>
        <taxon>Ascomycota</taxon>
        <taxon>Pezizomycotina</taxon>
        <taxon>Dothideomycetes</taxon>
        <taxon>Pleosporomycetidae</taxon>
        <taxon>Pleosporales</taxon>
        <taxon>Pleosporineae</taxon>
        <taxon>Pleosporaceae</taxon>
        <taxon>Alternaria</taxon>
        <taxon>Alternaria sect. Panax</taxon>
    </lineage>
</organism>
<dbReference type="Proteomes" id="UP001199106">
    <property type="component" value="Unassembled WGS sequence"/>
</dbReference>
<sequence length="283" mass="32492">MRYEHATIRGTQPLSYWLEDIIETNYLALVDMNARILEDLAPPAEVPLRWGAGDDYTIPQTPGGHPALYKSVEFRRCKGCISEDESVNLARLESTGPTDSARRGGLYFTNELWVAKHYAALITDACPVADRRTIELHVPLSHLVNLKMWNLRFEDDNFKQLLFFSRRDEKYPKQISQLRAEHGIVSEPIGHVYNLAFGKMSSWNMITAKHQLQGKEKVEDNTRNATEMTKYGKQWVWIKEESVAQLEIDCKDKVYLRLPHQDLKLVAEPWSDKSVKDKSGMAA</sequence>
<reference evidence="1" key="1">
    <citation type="submission" date="2021-07" db="EMBL/GenBank/DDBJ databases">
        <title>Genome Resource of American Ginseng Black Spot Pathogen Alternaria panax.</title>
        <authorList>
            <person name="Qiu C."/>
            <person name="Wang W."/>
            <person name="Liu Z."/>
        </authorList>
    </citation>
    <scope>NUCLEOTIDE SEQUENCE</scope>
    <source>
        <strain evidence="1">BNCC115425</strain>
    </source>
</reference>